<evidence type="ECO:0000256" key="8">
    <source>
        <dbReference type="ARBA" id="ARBA00022982"/>
    </source>
</evidence>
<evidence type="ECO:0000256" key="6">
    <source>
        <dbReference type="ARBA" id="ARBA00022729"/>
    </source>
</evidence>
<feature type="binding site" description="covalent" evidence="13">
    <location>
        <position position="66"/>
    </location>
    <ligand>
        <name>heme c</name>
        <dbReference type="ChEBI" id="CHEBI:61717"/>
        <label>1</label>
    </ligand>
</feature>
<dbReference type="AlphaFoldDB" id="A0A317MYT6"/>
<feature type="domain" description="Cytochrome c" evidence="16">
    <location>
        <begin position="198"/>
        <end position="325"/>
    </location>
</feature>
<evidence type="ECO:0000256" key="9">
    <source>
        <dbReference type="ARBA" id="ARBA00023002"/>
    </source>
</evidence>
<feature type="binding site" description="axial binding residue" evidence="14">
    <location>
        <position position="300"/>
    </location>
    <ligand>
        <name>heme c</name>
        <dbReference type="ChEBI" id="CHEBI:61717"/>
        <label>2</label>
    </ligand>
    <ligandPart>
        <name>Fe</name>
        <dbReference type="ChEBI" id="CHEBI:18248"/>
    </ligandPart>
</feature>
<dbReference type="RefSeq" id="WP_110017337.1">
    <property type="nucleotide sequence ID" value="NZ_QGTJ01000002.1"/>
</dbReference>
<evidence type="ECO:0000259" key="16">
    <source>
        <dbReference type="PROSITE" id="PS51007"/>
    </source>
</evidence>
<evidence type="ECO:0000256" key="1">
    <source>
        <dbReference type="ARBA" id="ARBA00004418"/>
    </source>
</evidence>
<evidence type="ECO:0000256" key="3">
    <source>
        <dbReference type="ARBA" id="ARBA00022448"/>
    </source>
</evidence>
<feature type="binding site" description="covalent" evidence="13">
    <location>
        <position position="212"/>
    </location>
    <ligand>
        <name>heme c</name>
        <dbReference type="ChEBI" id="CHEBI:61717"/>
        <label>2</label>
    </ligand>
</feature>
<dbReference type="GO" id="GO:0046872">
    <property type="term" value="F:metal ion binding"/>
    <property type="evidence" value="ECO:0007669"/>
    <property type="project" value="UniProtKB-KW"/>
</dbReference>
<evidence type="ECO:0000256" key="2">
    <source>
        <dbReference type="ARBA" id="ARBA00004856"/>
    </source>
</evidence>
<dbReference type="PIRSF" id="PIRSF000294">
    <property type="entry name" value="Cytochrome-c_peroxidase"/>
    <property type="match status" value="1"/>
</dbReference>
<evidence type="ECO:0000256" key="4">
    <source>
        <dbReference type="ARBA" id="ARBA00022617"/>
    </source>
</evidence>
<evidence type="ECO:0000313" key="18">
    <source>
        <dbReference type="Proteomes" id="UP000246569"/>
    </source>
</evidence>
<keyword evidence="17" id="KW-0575">Peroxidase</keyword>
<sequence length="345" mass="37071">MSRQDTRLVALALGIALSGAAFAADWQALPDTAPAPADNPTTPAKVELGQMLYHDARLSQNGTLSCASCHSVMGGGVDNRPTSIGVGNQHGGRNAPTVWNAAFHATQFWDGRAPSLEEQAKGPIANPIEMGMPDVQAAVDRVRAIPGYKPYFDKAFGTGDTVTVDNLAKAIAAYERTLITPNSPYDRFVKGDKAALSAQQQRGMEQFAAIGCTACHSGAAFNGPQPAPGKSVFQKFPLFADGNPYIAKYKLTDDQGRYDVTKNDADRHMWRVPTLRNIAWTAPYFHNGEVKTLSEAVRVMAKSQLNRELDDATVGDIVAFLDALSGPFPKQEMPQLPPAPTAMLE</sequence>
<evidence type="ECO:0000313" key="17">
    <source>
        <dbReference type="EMBL" id="PWV64704.1"/>
    </source>
</evidence>
<name>A0A317MYT6_9GAMM</name>
<evidence type="ECO:0000256" key="14">
    <source>
        <dbReference type="PIRSR" id="PIRSR000294-2"/>
    </source>
</evidence>
<dbReference type="GO" id="GO:0042597">
    <property type="term" value="C:periplasmic space"/>
    <property type="evidence" value="ECO:0007669"/>
    <property type="project" value="UniProtKB-SubCell"/>
</dbReference>
<organism evidence="17 18">
    <name type="scientific">Plasticicumulans acidivorans</name>
    <dbReference type="NCBI Taxonomy" id="886464"/>
    <lineage>
        <taxon>Bacteria</taxon>
        <taxon>Pseudomonadati</taxon>
        <taxon>Pseudomonadota</taxon>
        <taxon>Gammaproteobacteria</taxon>
        <taxon>Candidatus Competibacteraceae</taxon>
        <taxon>Plasticicumulans</taxon>
    </lineage>
</organism>
<feature type="binding site" description="covalent" evidence="13">
    <location>
        <position position="69"/>
    </location>
    <ligand>
        <name>heme c</name>
        <dbReference type="ChEBI" id="CHEBI:61717"/>
        <label>1</label>
    </ligand>
</feature>
<dbReference type="PANTHER" id="PTHR30600">
    <property type="entry name" value="CYTOCHROME C PEROXIDASE-RELATED"/>
    <property type="match status" value="1"/>
</dbReference>
<reference evidence="17 18" key="1">
    <citation type="submission" date="2018-05" db="EMBL/GenBank/DDBJ databases">
        <title>Genomic Encyclopedia of Type Strains, Phase IV (KMG-IV): sequencing the most valuable type-strain genomes for metagenomic binning, comparative biology and taxonomic classification.</title>
        <authorList>
            <person name="Goeker M."/>
        </authorList>
    </citation>
    <scope>NUCLEOTIDE SEQUENCE [LARGE SCALE GENOMIC DNA]</scope>
    <source>
        <strain evidence="17 18">DSM 23606</strain>
    </source>
</reference>
<evidence type="ECO:0000256" key="10">
    <source>
        <dbReference type="ARBA" id="ARBA00023004"/>
    </source>
</evidence>
<feature type="signal peptide" evidence="15">
    <location>
        <begin position="1"/>
        <end position="23"/>
    </location>
</feature>
<feature type="binding site" description="covalent" evidence="13">
    <location>
        <position position="215"/>
    </location>
    <ligand>
        <name>heme c</name>
        <dbReference type="ChEBI" id="CHEBI:61717"/>
        <label>2</label>
    </ligand>
</feature>
<keyword evidence="7" id="KW-0574">Periplasm</keyword>
<keyword evidence="6 15" id="KW-0732">Signal</keyword>
<evidence type="ECO:0000256" key="5">
    <source>
        <dbReference type="ARBA" id="ARBA00022723"/>
    </source>
</evidence>
<dbReference type="GO" id="GO:0004130">
    <property type="term" value="F:cytochrome-c peroxidase activity"/>
    <property type="evidence" value="ECO:0007669"/>
    <property type="project" value="TreeGrafter"/>
</dbReference>
<proteinExistence type="predicted"/>
<dbReference type="SUPFAM" id="SSF46626">
    <property type="entry name" value="Cytochrome c"/>
    <property type="match status" value="2"/>
</dbReference>
<comment type="PTM">
    <text evidence="13">Binds 2 heme groups per subunit.</text>
</comment>
<dbReference type="OrthoDB" id="9805202at2"/>
<dbReference type="PROSITE" id="PS51007">
    <property type="entry name" value="CYTC"/>
    <property type="match status" value="2"/>
</dbReference>
<accession>A0A317MYT6</accession>
<keyword evidence="10 14" id="KW-0408">Iron</keyword>
<dbReference type="EMBL" id="QGTJ01000002">
    <property type="protein sequence ID" value="PWV64704.1"/>
    <property type="molecule type" value="Genomic_DNA"/>
</dbReference>
<protein>
    <recommendedName>
        <fullName evidence="12">Methylamine utilization protein MauG</fullName>
    </recommendedName>
</protein>
<feature type="domain" description="Cytochrome c" evidence="16">
    <location>
        <begin position="44"/>
        <end position="172"/>
    </location>
</feature>
<evidence type="ECO:0000256" key="11">
    <source>
        <dbReference type="ARBA" id="ARBA00058991"/>
    </source>
</evidence>
<dbReference type="InterPro" id="IPR004852">
    <property type="entry name" value="Di-haem_cyt_c_peroxidsae"/>
</dbReference>
<dbReference type="InterPro" id="IPR036909">
    <property type="entry name" value="Cyt_c-like_dom_sf"/>
</dbReference>
<dbReference type="Pfam" id="PF03150">
    <property type="entry name" value="CCP_MauG"/>
    <property type="match status" value="1"/>
</dbReference>
<evidence type="ECO:0000256" key="15">
    <source>
        <dbReference type="SAM" id="SignalP"/>
    </source>
</evidence>
<feature type="chain" id="PRO_5016233833" description="Methylamine utilization protein MauG" evidence="15">
    <location>
        <begin position="24"/>
        <end position="345"/>
    </location>
</feature>
<feature type="binding site" description="axial binding residue" evidence="14">
    <location>
        <position position="216"/>
    </location>
    <ligand>
        <name>heme c</name>
        <dbReference type="ChEBI" id="CHEBI:61717"/>
        <label>2</label>
    </ligand>
    <ligandPart>
        <name>Fe</name>
        <dbReference type="ChEBI" id="CHEBI:18248"/>
    </ligandPart>
</feature>
<dbReference type="PANTHER" id="PTHR30600:SF7">
    <property type="entry name" value="CYTOCHROME C PEROXIDASE-RELATED"/>
    <property type="match status" value="1"/>
</dbReference>
<dbReference type="FunFam" id="1.10.760.10:FF:000019">
    <property type="entry name" value="Di-heme cytochrome C peroxidase"/>
    <property type="match status" value="1"/>
</dbReference>
<dbReference type="Gene3D" id="1.10.760.10">
    <property type="entry name" value="Cytochrome c-like domain"/>
    <property type="match status" value="2"/>
</dbReference>
<keyword evidence="4 13" id="KW-0349">Heme</keyword>
<comment type="cofactor">
    <cofactor evidence="13">
        <name>heme</name>
        <dbReference type="ChEBI" id="CHEBI:30413"/>
    </cofactor>
    <text evidence="13">Binds 2 heme groups.</text>
</comment>
<comment type="subcellular location">
    <subcellularLocation>
        <location evidence="1">Periplasm</location>
    </subcellularLocation>
</comment>
<keyword evidence="8" id="KW-0249">Electron transport</keyword>
<comment type="pathway">
    <text evidence="2">One-carbon metabolism; methylamine degradation.</text>
</comment>
<comment type="function">
    <text evidence="11">Involved in methylamine metabolism. Essential for the maturation of the beta subunit of MADH, presumably via a step in the biosynthesis of tryptophan tryptophylquinone (TTQ), the cofactor of MADH.</text>
</comment>
<dbReference type="GO" id="GO:0009055">
    <property type="term" value="F:electron transfer activity"/>
    <property type="evidence" value="ECO:0007669"/>
    <property type="project" value="InterPro"/>
</dbReference>
<dbReference type="InterPro" id="IPR009056">
    <property type="entry name" value="Cyt_c-like_dom"/>
</dbReference>
<keyword evidence="18" id="KW-1185">Reference proteome</keyword>
<keyword evidence="9" id="KW-0560">Oxidoreductase</keyword>
<feature type="binding site" description="axial binding residue" evidence="14">
    <location>
        <position position="70"/>
    </location>
    <ligand>
        <name>heme c</name>
        <dbReference type="ChEBI" id="CHEBI:61717"/>
        <label>1</label>
    </ligand>
    <ligandPart>
        <name>Fe</name>
        <dbReference type="ChEBI" id="CHEBI:18248"/>
    </ligandPart>
</feature>
<gene>
    <name evidence="17" type="ORF">C7443_102357</name>
</gene>
<dbReference type="GO" id="GO:0020037">
    <property type="term" value="F:heme binding"/>
    <property type="evidence" value="ECO:0007669"/>
    <property type="project" value="InterPro"/>
</dbReference>
<evidence type="ECO:0000256" key="7">
    <source>
        <dbReference type="ARBA" id="ARBA00022764"/>
    </source>
</evidence>
<evidence type="ECO:0000256" key="13">
    <source>
        <dbReference type="PIRSR" id="PIRSR000294-1"/>
    </source>
</evidence>
<dbReference type="Proteomes" id="UP000246569">
    <property type="component" value="Unassembled WGS sequence"/>
</dbReference>
<keyword evidence="5 14" id="KW-0479">Metal-binding</keyword>
<dbReference type="InterPro" id="IPR051395">
    <property type="entry name" value="Cytochrome_c_Peroxidase/MauG"/>
</dbReference>
<evidence type="ECO:0000256" key="12">
    <source>
        <dbReference type="ARBA" id="ARBA00073576"/>
    </source>
</evidence>
<dbReference type="InterPro" id="IPR026259">
    <property type="entry name" value="MauG/Cytc_peroxidase"/>
</dbReference>
<keyword evidence="3" id="KW-0813">Transport</keyword>
<comment type="caution">
    <text evidence="17">The sequence shown here is derived from an EMBL/GenBank/DDBJ whole genome shotgun (WGS) entry which is preliminary data.</text>
</comment>